<dbReference type="KEGG" id="pde:Pden_3731"/>
<dbReference type="STRING" id="318586.Pden_3731"/>
<accession>A1B8F4</accession>
<dbReference type="HOGENOM" id="CLU_140063_1_0_5"/>
<keyword evidence="2" id="KW-0255">Endonuclease</keyword>
<dbReference type="CDD" id="cd00085">
    <property type="entry name" value="HNHc"/>
    <property type="match status" value="1"/>
</dbReference>
<evidence type="ECO:0000259" key="1">
    <source>
        <dbReference type="SMART" id="SM00507"/>
    </source>
</evidence>
<dbReference type="SMART" id="SM00507">
    <property type="entry name" value="HNHc"/>
    <property type="match status" value="1"/>
</dbReference>
<dbReference type="GeneID" id="93453387"/>
<dbReference type="GO" id="GO:0004519">
    <property type="term" value="F:endonuclease activity"/>
    <property type="evidence" value="ECO:0007669"/>
    <property type="project" value="UniProtKB-KW"/>
</dbReference>
<dbReference type="RefSeq" id="WP_011749967.1">
    <property type="nucleotide sequence ID" value="NC_008687.1"/>
</dbReference>
<dbReference type="AlphaFoldDB" id="A1B8F4"/>
<dbReference type="EnsemblBacteria" id="ABL71798">
    <property type="protein sequence ID" value="ABL71798"/>
    <property type="gene ID" value="Pden_3731"/>
</dbReference>
<name>A1B8F4_PARDP</name>
<proteinExistence type="predicted"/>
<dbReference type="Gene3D" id="1.10.30.50">
    <property type="match status" value="1"/>
</dbReference>
<keyword evidence="3" id="KW-1185">Reference proteome</keyword>
<evidence type="ECO:0000313" key="3">
    <source>
        <dbReference type="Proteomes" id="UP000000361"/>
    </source>
</evidence>
<dbReference type="Proteomes" id="UP000000361">
    <property type="component" value="Chromosome 2"/>
</dbReference>
<dbReference type="EMBL" id="CP000490">
    <property type="protein sequence ID" value="ABL71798.1"/>
    <property type="molecule type" value="Genomic_DNA"/>
</dbReference>
<reference evidence="3" key="1">
    <citation type="submission" date="2006-12" db="EMBL/GenBank/DDBJ databases">
        <title>Complete sequence of chromosome 2 of Paracoccus denitrificans PD1222.</title>
        <authorList>
            <person name="Copeland A."/>
            <person name="Lucas S."/>
            <person name="Lapidus A."/>
            <person name="Barry K."/>
            <person name="Detter J.C."/>
            <person name="Glavina del Rio T."/>
            <person name="Hammon N."/>
            <person name="Israni S."/>
            <person name="Dalin E."/>
            <person name="Tice H."/>
            <person name="Pitluck S."/>
            <person name="Munk A.C."/>
            <person name="Brettin T."/>
            <person name="Bruce D."/>
            <person name="Han C."/>
            <person name="Tapia R."/>
            <person name="Gilna P."/>
            <person name="Schmutz J."/>
            <person name="Larimer F."/>
            <person name="Land M."/>
            <person name="Hauser L."/>
            <person name="Kyrpides N."/>
            <person name="Lykidis A."/>
            <person name="Spiro S."/>
            <person name="Richardson D.J."/>
            <person name="Moir J.W.B."/>
            <person name="Ferguson S.J."/>
            <person name="van Spanning R.J.M."/>
            <person name="Richardson P."/>
        </authorList>
    </citation>
    <scope>NUCLEOTIDE SEQUENCE [LARGE SCALE GENOMIC DNA]</scope>
    <source>
        <strain evidence="3">Pd 1222</strain>
    </source>
</reference>
<evidence type="ECO:0000313" key="2">
    <source>
        <dbReference type="EMBL" id="ABL71798.1"/>
    </source>
</evidence>
<gene>
    <name evidence="2" type="ordered locus">Pden_3731</name>
</gene>
<keyword evidence="2" id="KW-0378">Hydrolase</keyword>
<feature type="domain" description="HNH nuclease" evidence="1">
    <location>
        <begin position="10"/>
        <end position="80"/>
    </location>
</feature>
<dbReference type="OrthoDB" id="64523at2"/>
<dbReference type="eggNOG" id="COG1403">
    <property type="taxonomic scope" value="Bacteria"/>
</dbReference>
<dbReference type="InterPro" id="IPR003615">
    <property type="entry name" value="HNH_nuc"/>
</dbReference>
<organism evidence="2 3">
    <name type="scientific">Paracoccus denitrificans (strain Pd 1222)</name>
    <dbReference type="NCBI Taxonomy" id="318586"/>
    <lineage>
        <taxon>Bacteria</taxon>
        <taxon>Pseudomonadati</taxon>
        <taxon>Pseudomonadota</taxon>
        <taxon>Alphaproteobacteria</taxon>
        <taxon>Rhodobacterales</taxon>
        <taxon>Paracoccaceae</taxon>
        <taxon>Paracoccus</taxon>
    </lineage>
</organism>
<sequence>MAETWTGSKRQKEALRAKFGGRCAYCGQMMDKMHADHVQPVIRITTDPWGNRLPASECRMVKADRNTVDNMMPACGPCNISKGGHTLEGWRDLLARSAEIVAREKSIFRAGVRFGLISVTEKPVVFYFEEVARGALSSTGEKGGGDDAGIR</sequence>
<protein>
    <submittedName>
        <fullName evidence="2">HNH endonuclease</fullName>
    </submittedName>
</protein>
<keyword evidence="2" id="KW-0540">Nuclease</keyword>